<name>A0ABT3SFU4_9MYCO</name>
<proteinExistence type="predicted"/>
<protein>
    <submittedName>
        <fullName evidence="1">Uncharacterized protein</fullName>
    </submittedName>
</protein>
<comment type="caution">
    <text evidence="1">The sequence shown here is derived from an EMBL/GenBank/DDBJ whole genome shotgun (WGS) entry which is preliminary data.</text>
</comment>
<keyword evidence="2" id="KW-1185">Reference proteome</keyword>
<dbReference type="RefSeq" id="WP_265997423.1">
    <property type="nucleotide sequence ID" value="NZ_JAPJDN010000010.1"/>
</dbReference>
<organism evidence="1 2">
    <name type="scientific">Mycobacterium pinniadriaticum</name>
    <dbReference type="NCBI Taxonomy" id="2994102"/>
    <lineage>
        <taxon>Bacteria</taxon>
        <taxon>Bacillati</taxon>
        <taxon>Actinomycetota</taxon>
        <taxon>Actinomycetes</taxon>
        <taxon>Mycobacteriales</taxon>
        <taxon>Mycobacteriaceae</taxon>
        <taxon>Mycobacterium</taxon>
    </lineage>
</organism>
<sequence length="130" mass="14144">MAEKSHIPMPATPLRAERKNLGFGRRPPSTVGRGLSLSTRGEDVPAWFDVYSGRRPPTPTIMVHDSFIETIKANGGQFASVLLVGGNGNVIGNWAYADGQLRLACEAGEYIYERTGWVTSGGFTEFGWPD</sequence>
<dbReference type="EMBL" id="JAPJDO010000010">
    <property type="protein sequence ID" value="MCX2937765.1"/>
    <property type="molecule type" value="Genomic_DNA"/>
</dbReference>
<gene>
    <name evidence="1" type="ORF">ORI27_13735</name>
</gene>
<evidence type="ECO:0000313" key="1">
    <source>
        <dbReference type="EMBL" id="MCX2937765.1"/>
    </source>
</evidence>
<accession>A0ABT3SFU4</accession>
<evidence type="ECO:0000313" key="2">
    <source>
        <dbReference type="Proteomes" id="UP001300745"/>
    </source>
</evidence>
<reference evidence="1 2" key="1">
    <citation type="submission" date="2022-11" db="EMBL/GenBank/DDBJ databases">
        <title>Mycobacterium sp. nov.</title>
        <authorList>
            <person name="Papic B."/>
            <person name="Spicic S."/>
            <person name="Duvnjak S."/>
        </authorList>
    </citation>
    <scope>NUCLEOTIDE SEQUENCE [LARGE SCALE GENOMIC DNA]</scope>
    <source>
        <strain evidence="1 2">CVI_P4</strain>
    </source>
</reference>
<dbReference type="Proteomes" id="UP001300745">
    <property type="component" value="Unassembled WGS sequence"/>
</dbReference>